<dbReference type="EMBL" id="CCKQ01017125">
    <property type="protein sequence ID" value="CDW88997.1"/>
    <property type="molecule type" value="Genomic_DNA"/>
</dbReference>
<organism evidence="1 2">
    <name type="scientific">Stylonychia lemnae</name>
    <name type="common">Ciliate</name>
    <dbReference type="NCBI Taxonomy" id="5949"/>
    <lineage>
        <taxon>Eukaryota</taxon>
        <taxon>Sar</taxon>
        <taxon>Alveolata</taxon>
        <taxon>Ciliophora</taxon>
        <taxon>Intramacronucleata</taxon>
        <taxon>Spirotrichea</taxon>
        <taxon>Stichotrichia</taxon>
        <taxon>Sporadotrichida</taxon>
        <taxon>Oxytrichidae</taxon>
        <taxon>Stylonychinae</taxon>
        <taxon>Stylonychia</taxon>
    </lineage>
</organism>
<gene>
    <name evidence="1" type="primary">Contig16744.g17837</name>
    <name evidence="1" type="ORF">STYLEM_18125</name>
</gene>
<sequence>MLGWSNLTYYSINDDQYQLTDFNFTQSLISCQILLDDVILTTKIERYTLLDALTNTGGLIGILTIIVKIFVQKIQELIFYQSMVRDLFFVQEDQISKTSSQVLLWLINKRSEKKEQSRLLFECAIKQVDKQFEVLQILKNQQLTSFLVKVALAKYQRKLVPYFKQNLIRKQERNNDNCVTAKIQSFVNSPIISKNEKEETYWKLLNKNDKIKRKLYVAKLRRLFLRA</sequence>
<evidence type="ECO:0000313" key="2">
    <source>
        <dbReference type="Proteomes" id="UP000039865"/>
    </source>
</evidence>
<protein>
    <submittedName>
        <fullName evidence="1">Uncharacterized protein</fullName>
    </submittedName>
</protein>
<reference evidence="1 2" key="1">
    <citation type="submission" date="2014-06" db="EMBL/GenBank/DDBJ databases">
        <authorList>
            <person name="Swart Estienne"/>
        </authorList>
    </citation>
    <scope>NUCLEOTIDE SEQUENCE [LARGE SCALE GENOMIC DNA]</scope>
    <source>
        <strain evidence="1 2">130c</strain>
    </source>
</reference>
<name>A0A078B6S8_STYLE</name>
<dbReference type="AlphaFoldDB" id="A0A078B6S8"/>
<evidence type="ECO:0000313" key="1">
    <source>
        <dbReference type="EMBL" id="CDW88997.1"/>
    </source>
</evidence>
<accession>A0A078B6S8</accession>
<dbReference type="Proteomes" id="UP000039865">
    <property type="component" value="Unassembled WGS sequence"/>
</dbReference>
<keyword evidence="2" id="KW-1185">Reference proteome</keyword>
<dbReference type="InParanoid" id="A0A078B6S8"/>
<proteinExistence type="predicted"/>